<evidence type="ECO:0000313" key="2">
    <source>
        <dbReference type="EMBL" id="KAJ3647347.1"/>
    </source>
</evidence>
<evidence type="ECO:0000256" key="1">
    <source>
        <dbReference type="SAM" id="MobiDB-lite"/>
    </source>
</evidence>
<dbReference type="EMBL" id="JALNTZ010000006">
    <property type="protein sequence ID" value="KAJ3647347.1"/>
    <property type="molecule type" value="Genomic_DNA"/>
</dbReference>
<feature type="compositionally biased region" description="Polar residues" evidence="1">
    <location>
        <begin position="91"/>
        <end position="100"/>
    </location>
</feature>
<feature type="region of interest" description="Disordered" evidence="1">
    <location>
        <begin position="75"/>
        <end position="100"/>
    </location>
</feature>
<reference evidence="2" key="1">
    <citation type="journal article" date="2023" name="G3 (Bethesda)">
        <title>Whole genome assemblies of Zophobas morio and Tenebrio molitor.</title>
        <authorList>
            <person name="Kaur S."/>
            <person name="Stinson S.A."/>
            <person name="diCenzo G.C."/>
        </authorList>
    </citation>
    <scope>NUCLEOTIDE SEQUENCE</scope>
    <source>
        <strain evidence="2">QUZm001</strain>
    </source>
</reference>
<accession>A0AA38M920</accession>
<comment type="caution">
    <text evidence="2">The sequence shown here is derived from an EMBL/GenBank/DDBJ whole genome shotgun (WGS) entry which is preliminary data.</text>
</comment>
<keyword evidence="3" id="KW-1185">Reference proteome</keyword>
<organism evidence="2 3">
    <name type="scientific">Zophobas morio</name>
    <dbReference type="NCBI Taxonomy" id="2755281"/>
    <lineage>
        <taxon>Eukaryota</taxon>
        <taxon>Metazoa</taxon>
        <taxon>Ecdysozoa</taxon>
        <taxon>Arthropoda</taxon>
        <taxon>Hexapoda</taxon>
        <taxon>Insecta</taxon>
        <taxon>Pterygota</taxon>
        <taxon>Neoptera</taxon>
        <taxon>Endopterygota</taxon>
        <taxon>Coleoptera</taxon>
        <taxon>Polyphaga</taxon>
        <taxon>Cucujiformia</taxon>
        <taxon>Tenebrionidae</taxon>
        <taxon>Zophobas</taxon>
    </lineage>
</organism>
<name>A0AA38M920_9CUCU</name>
<dbReference type="Proteomes" id="UP001168821">
    <property type="component" value="Unassembled WGS sequence"/>
</dbReference>
<protein>
    <submittedName>
        <fullName evidence="2">Uncharacterized protein</fullName>
    </submittedName>
</protein>
<proteinExistence type="predicted"/>
<evidence type="ECO:0000313" key="3">
    <source>
        <dbReference type="Proteomes" id="UP001168821"/>
    </source>
</evidence>
<gene>
    <name evidence="2" type="ORF">Zmor_019231</name>
</gene>
<sequence length="100" mass="10978">MSTLTLINLWIKPFPQLILQEGTLFCRACSKPSFSKLVTASKPNVSKTARVDCNRSRIVVNTHVQNAAIRLLVAPPTSSSWPPKGAERSPEISSSRMELA</sequence>
<dbReference type="AlphaFoldDB" id="A0AA38M920"/>